<feature type="domain" description="4Fe-4S ferredoxin-type" evidence="8">
    <location>
        <begin position="537"/>
        <end position="566"/>
    </location>
</feature>
<name>Q01YJ3_SOLUE</name>
<dbReference type="PROSITE" id="PS51379">
    <property type="entry name" value="4FE4S_FER_2"/>
    <property type="match status" value="2"/>
</dbReference>
<evidence type="ECO:0000256" key="5">
    <source>
        <dbReference type="ARBA" id="ARBA00023014"/>
    </source>
</evidence>
<dbReference type="PROSITE" id="PS50006">
    <property type="entry name" value="FHA_DOMAIN"/>
    <property type="match status" value="1"/>
</dbReference>
<accession>Q01YJ3</accession>
<dbReference type="STRING" id="234267.Acid_4310"/>
<dbReference type="SUPFAM" id="SSF51206">
    <property type="entry name" value="cAMP-binding domain-like"/>
    <property type="match status" value="3"/>
</dbReference>
<dbReference type="InterPro" id="IPR017900">
    <property type="entry name" value="4Fe4S_Fe_S_CS"/>
</dbReference>
<feature type="domain" description="4Fe-4S ferredoxin-type" evidence="8">
    <location>
        <begin position="469"/>
        <end position="488"/>
    </location>
</feature>
<dbReference type="OrthoDB" id="9805142at2"/>
<dbReference type="PROSITE" id="PS00888">
    <property type="entry name" value="CNMP_BINDING_1"/>
    <property type="match status" value="1"/>
</dbReference>
<dbReference type="InterPro" id="IPR017896">
    <property type="entry name" value="4Fe4S_Fe-S-bd"/>
</dbReference>
<evidence type="ECO:0000259" key="6">
    <source>
        <dbReference type="PROSITE" id="PS50006"/>
    </source>
</evidence>
<evidence type="ECO:0000256" key="1">
    <source>
        <dbReference type="ARBA" id="ARBA00022485"/>
    </source>
</evidence>
<dbReference type="PROSITE" id="PS00198">
    <property type="entry name" value="4FE4S_FER_1"/>
    <property type="match status" value="1"/>
</dbReference>
<dbReference type="KEGG" id="sus:Acid_4310"/>
<evidence type="ECO:0000256" key="4">
    <source>
        <dbReference type="ARBA" id="ARBA00023004"/>
    </source>
</evidence>
<feature type="domain" description="Cyclic nucleotide-binding" evidence="7">
    <location>
        <begin position="217"/>
        <end position="301"/>
    </location>
</feature>
<dbReference type="PANTHER" id="PTHR42859:SF17">
    <property type="entry name" value="ELECTRON TRANSPORT PROTEIN HYDN-RELATED"/>
    <property type="match status" value="1"/>
</dbReference>
<dbReference type="Gene3D" id="2.60.120.10">
    <property type="entry name" value="Jelly Rolls"/>
    <property type="match status" value="2"/>
</dbReference>
<dbReference type="PANTHER" id="PTHR42859">
    <property type="entry name" value="OXIDOREDUCTASE"/>
    <property type="match status" value="1"/>
</dbReference>
<dbReference type="InParanoid" id="Q01YJ3"/>
<keyword evidence="5" id="KW-0411">Iron-sulfur</keyword>
<keyword evidence="1" id="KW-0004">4Fe-4S</keyword>
<gene>
    <name evidence="9" type="ordered locus">Acid_4310</name>
</gene>
<dbReference type="InterPro" id="IPR050294">
    <property type="entry name" value="RnfB_subfamily"/>
</dbReference>
<dbReference type="InterPro" id="IPR008984">
    <property type="entry name" value="SMAD_FHA_dom_sf"/>
</dbReference>
<sequence length="755" mass="82880" precursor="true">MAKDVILTADLGGDLLTAEELAAIPDFAGIRKEIWDKFPGAIARKKYSPGEILMREGENGTTAFYILSGTIELFINNPVSHVESSRGSSGSWLGGLTKITNYIKGVPAPKSAGGHGRTHIPIDASVDLPLENPIAEVTSGDLIGELAALAALKQERLKRPKFYPRSATARAKSEVVVLEMLPNILNNVLYNAASFKERLNKNYRLRALDSHLRTVPVFRNLSADFLEYLRDRVELVDAVPGQVICRQGEIADSFYLIRMGFVKVSQVFPGGELVLTYLSRGSYFGEMGLLPPVFRIRAKGVKPGNLAEVPVSSAEVTVGRAPNSGGAMPIPWDEYISREHATMRVEGRQLRVSRMGSGKNPITFRMRPVETALLSPGESFVIGETTFEVVEDPLQSGRRTATCTAVDFVQLVRIKAEDFAQMLERFPEVSTGINEVARARREMDLHLLGRVQTASLSSFLEQELMQGQNLLLLDLDKCTRCDECVKACVATHNDGVTRLVRDGLRFENFLVATSCRACMDPLCMTRCPVGSIRRKDSLDIVIEDWCIGCGNCAIDCPYGNINVVEVQETKRKQKAEPRPKAVVCDLCAEFAEPNCVRACPHDAAIRVEPKTFFARDLAGMQLIVPAGAPAPLPVAPAEPENIETKIYSNVGELLNMLPRLKIVSGPRSGSVLQLRFPTTTFGRSADNDYRFADDTLMSRAQAVILCEGSRFVLRDLNSTNGTLVNGNAITEIELHTGDVIEMGEMQMEFLGGQVQ</sequence>
<dbReference type="SUPFAM" id="SSF54862">
    <property type="entry name" value="4Fe-4S ferredoxins"/>
    <property type="match status" value="1"/>
</dbReference>
<feature type="domain" description="FHA" evidence="6">
    <location>
        <begin position="679"/>
        <end position="729"/>
    </location>
</feature>
<dbReference type="PROSITE" id="PS50042">
    <property type="entry name" value="CNMP_BINDING_3"/>
    <property type="match status" value="2"/>
</dbReference>
<dbReference type="InterPro" id="IPR018488">
    <property type="entry name" value="cNMP-bd_CS"/>
</dbReference>
<dbReference type="GO" id="GO:0046872">
    <property type="term" value="F:metal ion binding"/>
    <property type="evidence" value="ECO:0007669"/>
    <property type="project" value="UniProtKB-KW"/>
</dbReference>
<dbReference type="EMBL" id="CP000473">
    <property type="protein sequence ID" value="ABJ85272.1"/>
    <property type="molecule type" value="Genomic_DNA"/>
</dbReference>
<dbReference type="Pfam" id="PF00027">
    <property type="entry name" value="cNMP_binding"/>
    <property type="match status" value="1"/>
</dbReference>
<dbReference type="HOGENOM" id="CLU_368769_0_0_0"/>
<proteinExistence type="predicted"/>
<keyword evidence="3" id="KW-0677">Repeat</keyword>
<dbReference type="Pfam" id="PF00498">
    <property type="entry name" value="FHA"/>
    <property type="match status" value="1"/>
</dbReference>
<dbReference type="Gene3D" id="2.60.200.20">
    <property type="match status" value="2"/>
</dbReference>
<dbReference type="CDD" id="cd16367">
    <property type="entry name" value="DMSOR_beta_like"/>
    <property type="match status" value="1"/>
</dbReference>
<evidence type="ECO:0000259" key="8">
    <source>
        <dbReference type="PROSITE" id="PS51379"/>
    </source>
</evidence>
<reference evidence="9" key="1">
    <citation type="submission" date="2006-10" db="EMBL/GenBank/DDBJ databases">
        <title>Complete sequence of Solibacter usitatus Ellin6076.</title>
        <authorList>
            <consortium name="US DOE Joint Genome Institute"/>
            <person name="Copeland A."/>
            <person name="Lucas S."/>
            <person name="Lapidus A."/>
            <person name="Barry K."/>
            <person name="Detter J.C."/>
            <person name="Glavina del Rio T."/>
            <person name="Hammon N."/>
            <person name="Israni S."/>
            <person name="Dalin E."/>
            <person name="Tice H."/>
            <person name="Pitluck S."/>
            <person name="Thompson L.S."/>
            <person name="Brettin T."/>
            <person name="Bruce D."/>
            <person name="Han C."/>
            <person name="Tapia R."/>
            <person name="Gilna P."/>
            <person name="Schmutz J."/>
            <person name="Larimer F."/>
            <person name="Land M."/>
            <person name="Hauser L."/>
            <person name="Kyrpides N."/>
            <person name="Mikhailova N."/>
            <person name="Janssen P.H."/>
            <person name="Kuske C.R."/>
            <person name="Richardson P."/>
        </authorList>
    </citation>
    <scope>NUCLEOTIDE SEQUENCE</scope>
    <source>
        <strain evidence="9">Ellin6076</strain>
    </source>
</reference>
<protein>
    <submittedName>
        <fullName evidence="9">Cyclic nucleotide-binding protein</fullName>
    </submittedName>
</protein>
<keyword evidence="2" id="KW-0479">Metal-binding</keyword>
<dbReference type="eggNOG" id="COG1716">
    <property type="taxonomic scope" value="Bacteria"/>
</dbReference>
<dbReference type="CDD" id="cd00060">
    <property type="entry name" value="FHA"/>
    <property type="match status" value="2"/>
</dbReference>
<dbReference type="InterPro" id="IPR014710">
    <property type="entry name" value="RmlC-like_jellyroll"/>
</dbReference>
<evidence type="ECO:0000259" key="7">
    <source>
        <dbReference type="PROSITE" id="PS50042"/>
    </source>
</evidence>
<dbReference type="InterPro" id="IPR000595">
    <property type="entry name" value="cNMP-bd_dom"/>
</dbReference>
<dbReference type="SUPFAM" id="SSF49879">
    <property type="entry name" value="SMAD/FHA domain"/>
    <property type="match status" value="2"/>
</dbReference>
<evidence type="ECO:0000256" key="3">
    <source>
        <dbReference type="ARBA" id="ARBA00022737"/>
    </source>
</evidence>
<evidence type="ECO:0000313" key="9">
    <source>
        <dbReference type="EMBL" id="ABJ85272.1"/>
    </source>
</evidence>
<dbReference type="InterPro" id="IPR000253">
    <property type="entry name" value="FHA_dom"/>
</dbReference>
<dbReference type="eggNOG" id="COG0664">
    <property type="taxonomic scope" value="Bacteria"/>
</dbReference>
<organism evidence="9">
    <name type="scientific">Solibacter usitatus (strain Ellin6076)</name>
    <dbReference type="NCBI Taxonomy" id="234267"/>
    <lineage>
        <taxon>Bacteria</taxon>
        <taxon>Pseudomonadati</taxon>
        <taxon>Acidobacteriota</taxon>
        <taxon>Terriglobia</taxon>
        <taxon>Bryobacterales</taxon>
        <taxon>Solibacteraceae</taxon>
        <taxon>Candidatus Solibacter</taxon>
    </lineage>
</organism>
<dbReference type="GO" id="GO:0051539">
    <property type="term" value="F:4 iron, 4 sulfur cluster binding"/>
    <property type="evidence" value="ECO:0007669"/>
    <property type="project" value="UniProtKB-KW"/>
</dbReference>
<dbReference type="eggNOG" id="COG1142">
    <property type="taxonomic scope" value="Bacteria"/>
</dbReference>
<evidence type="ECO:0000256" key="2">
    <source>
        <dbReference type="ARBA" id="ARBA00022723"/>
    </source>
</evidence>
<dbReference type="InterPro" id="IPR018490">
    <property type="entry name" value="cNMP-bd_dom_sf"/>
</dbReference>
<dbReference type="AlphaFoldDB" id="Q01YJ3"/>
<feature type="domain" description="Cyclic nucleotide-binding" evidence="7">
    <location>
        <begin position="26"/>
        <end position="206"/>
    </location>
</feature>
<dbReference type="SMART" id="SM00100">
    <property type="entry name" value="cNMP"/>
    <property type="match status" value="2"/>
</dbReference>
<dbReference type="Pfam" id="PF12838">
    <property type="entry name" value="Fer4_7"/>
    <property type="match status" value="1"/>
</dbReference>
<dbReference type="Gene3D" id="3.30.70.20">
    <property type="match status" value="2"/>
</dbReference>
<keyword evidence="4" id="KW-0408">Iron</keyword>
<dbReference type="CDD" id="cd00038">
    <property type="entry name" value="CAP_ED"/>
    <property type="match status" value="2"/>
</dbReference>
<dbReference type="SMART" id="SM00240">
    <property type="entry name" value="FHA"/>
    <property type="match status" value="2"/>
</dbReference>